<sequence>MRSSSIETLPFYTQQEDKRRSLEDVATPLPAGWMCLYDENSNHHYYVDMNCTPPQSSWLHPRHAPPPPPPSIIPRKGLFGKLKSKLQDLEAEAAQQDAKNREELLQRYAKRREQVLVGLAAESSTASGNEHIGPPASPYGGRYMGLMPPRVDNNMAGWLG</sequence>
<accession>A0ABQ0LZ07</accession>
<feature type="region of interest" description="Disordered" evidence="2">
    <location>
        <begin position="1"/>
        <end position="21"/>
    </location>
</feature>
<evidence type="ECO:0000313" key="4">
    <source>
        <dbReference type="EMBL" id="GAT56343.1"/>
    </source>
</evidence>
<feature type="domain" description="WW" evidence="3">
    <location>
        <begin position="27"/>
        <end position="63"/>
    </location>
</feature>
<evidence type="ECO:0000256" key="1">
    <source>
        <dbReference type="SAM" id="Coils"/>
    </source>
</evidence>
<gene>
    <name evidence="4" type="ORF">MCHLO_13001</name>
</gene>
<dbReference type="Gene3D" id="2.20.70.10">
    <property type="match status" value="1"/>
</dbReference>
<dbReference type="InterPro" id="IPR036020">
    <property type="entry name" value="WW_dom_sf"/>
</dbReference>
<dbReference type="EMBL" id="DF849259">
    <property type="protein sequence ID" value="GAT56343.1"/>
    <property type="molecule type" value="Genomic_DNA"/>
</dbReference>
<proteinExistence type="predicted"/>
<dbReference type="SUPFAM" id="SSF51045">
    <property type="entry name" value="WW domain"/>
    <property type="match status" value="1"/>
</dbReference>
<dbReference type="Proteomes" id="UP000815677">
    <property type="component" value="Unassembled WGS sequence"/>
</dbReference>
<dbReference type="PROSITE" id="PS50020">
    <property type="entry name" value="WW_DOMAIN_2"/>
    <property type="match status" value="1"/>
</dbReference>
<protein>
    <submittedName>
        <fullName evidence="4">WW/Rsp5/WWP protein</fullName>
    </submittedName>
</protein>
<dbReference type="InterPro" id="IPR001202">
    <property type="entry name" value="WW_dom"/>
</dbReference>
<keyword evidence="5" id="KW-1185">Reference proteome</keyword>
<feature type="compositionally biased region" description="Polar residues" evidence="2">
    <location>
        <begin position="1"/>
        <end position="14"/>
    </location>
</feature>
<evidence type="ECO:0000259" key="3">
    <source>
        <dbReference type="PROSITE" id="PS50020"/>
    </source>
</evidence>
<evidence type="ECO:0000256" key="2">
    <source>
        <dbReference type="SAM" id="MobiDB-lite"/>
    </source>
</evidence>
<organism evidence="4 5">
    <name type="scientific">Mycena chlorophos</name>
    <name type="common">Agaric fungus</name>
    <name type="synonym">Agaricus chlorophos</name>
    <dbReference type="NCBI Taxonomy" id="658473"/>
    <lineage>
        <taxon>Eukaryota</taxon>
        <taxon>Fungi</taxon>
        <taxon>Dikarya</taxon>
        <taxon>Basidiomycota</taxon>
        <taxon>Agaricomycotina</taxon>
        <taxon>Agaricomycetes</taxon>
        <taxon>Agaricomycetidae</taxon>
        <taxon>Agaricales</taxon>
        <taxon>Marasmiineae</taxon>
        <taxon>Mycenaceae</taxon>
        <taxon>Mycena</taxon>
    </lineage>
</organism>
<name>A0ABQ0LZ07_MYCCL</name>
<keyword evidence="1" id="KW-0175">Coiled coil</keyword>
<reference evidence="4" key="1">
    <citation type="submission" date="2014-09" db="EMBL/GenBank/DDBJ databases">
        <title>Genome sequence of the luminous mushroom Mycena chlorophos for searching fungal bioluminescence genes.</title>
        <authorList>
            <person name="Tanaka Y."/>
            <person name="Kasuga D."/>
            <person name="Oba Y."/>
            <person name="Hase S."/>
            <person name="Sato K."/>
            <person name="Oba Y."/>
            <person name="Sakakibara Y."/>
        </authorList>
    </citation>
    <scope>NUCLEOTIDE SEQUENCE</scope>
</reference>
<feature type="coiled-coil region" evidence="1">
    <location>
        <begin position="79"/>
        <end position="111"/>
    </location>
</feature>
<evidence type="ECO:0000313" key="5">
    <source>
        <dbReference type="Proteomes" id="UP000815677"/>
    </source>
</evidence>